<feature type="region of interest" description="Disordered" evidence="1">
    <location>
        <begin position="337"/>
        <end position="364"/>
    </location>
</feature>
<dbReference type="EMBL" id="JADIVZ010000001">
    <property type="protein sequence ID" value="MBF4160501.1"/>
    <property type="molecule type" value="Genomic_DNA"/>
</dbReference>
<evidence type="ECO:0000256" key="1">
    <source>
        <dbReference type="SAM" id="MobiDB-lite"/>
    </source>
</evidence>
<evidence type="ECO:0000313" key="4">
    <source>
        <dbReference type="Proteomes" id="UP000656804"/>
    </source>
</evidence>
<protein>
    <recommendedName>
        <fullName evidence="5">WD40 repeat domain-containing protein</fullName>
    </recommendedName>
</protein>
<evidence type="ECO:0000256" key="2">
    <source>
        <dbReference type="SAM" id="SignalP"/>
    </source>
</evidence>
<feature type="chain" id="PRO_5038049517" description="WD40 repeat domain-containing protein" evidence="2">
    <location>
        <begin position="40"/>
        <end position="364"/>
    </location>
</feature>
<sequence>MTSTHPRTTPRSLARLLTRSLTAGAVSALALGVMAPANATEPDARAAITKIDLSNLDRGDDSAAPYLKGRRVIDDGHATRIGGQHPWLLGTATNGDYVVATWGQDGSSVRLVTPGGGNEKFLSLDNDYAVLGSDGSTLVRQKYRYHRGVSILTAFDVTTGDKLGRTRVPGYAQPLDAAAGTVLFSKYEKERTVSWDVSSGARSTLTRTIGYQADLTHDRMAAFTKDPYDGGKTRVTSISDPATALWVSTDEAVTGFSPDASHMTTDYILADGPGPSNLRVRTVSGEQTGRYQLGDGYFRSVFWEDASTVMFDARTQKASGIVRCAHKQCELASDLGKGDPYSPKAIAPEGRPGLTALGRPATTR</sequence>
<dbReference type="Proteomes" id="UP000656804">
    <property type="component" value="Unassembled WGS sequence"/>
</dbReference>
<comment type="caution">
    <text evidence="3">The sequence shown here is derived from an EMBL/GenBank/DDBJ whole genome shotgun (WGS) entry which is preliminary data.</text>
</comment>
<organism evidence="3 4">
    <name type="scientific">Nocardioides acrostichi</name>
    <dbReference type="NCBI Taxonomy" id="2784339"/>
    <lineage>
        <taxon>Bacteria</taxon>
        <taxon>Bacillati</taxon>
        <taxon>Actinomycetota</taxon>
        <taxon>Actinomycetes</taxon>
        <taxon>Propionibacteriales</taxon>
        <taxon>Nocardioidaceae</taxon>
        <taxon>Nocardioides</taxon>
    </lineage>
</organism>
<keyword evidence="2" id="KW-0732">Signal</keyword>
<proteinExistence type="predicted"/>
<keyword evidence="4" id="KW-1185">Reference proteome</keyword>
<feature type="signal peptide" evidence="2">
    <location>
        <begin position="1"/>
        <end position="39"/>
    </location>
</feature>
<reference evidence="3" key="1">
    <citation type="submission" date="2020-11" db="EMBL/GenBank/DDBJ databases">
        <title>Nocardioides sp. CBS4Y-1, whole genome shotgun sequence.</title>
        <authorList>
            <person name="Tuo L."/>
        </authorList>
    </citation>
    <scope>NUCLEOTIDE SEQUENCE</scope>
    <source>
        <strain evidence="3">CBS4Y-1</strain>
    </source>
</reference>
<gene>
    <name evidence="3" type="ORF">ISG29_02290</name>
</gene>
<evidence type="ECO:0008006" key="5">
    <source>
        <dbReference type="Google" id="ProtNLM"/>
    </source>
</evidence>
<evidence type="ECO:0000313" key="3">
    <source>
        <dbReference type="EMBL" id="MBF4160501.1"/>
    </source>
</evidence>
<name>A0A930UYC0_9ACTN</name>
<dbReference type="AlphaFoldDB" id="A0A930UYC0"/>
<dbReference type="RefSeq" id="WP_194501721.1">
    <property type="nucleotide sequence ID" value="NZ_JADIVZ010000001.1"/>
</dbReference>
<accession>A0A930UYC0</accession>